<evidence type="ECO:0000313" key="2">
    <source>
        <dbReference type="EMBL" id="KAK8845870.1"/>
    </source>
</evidence>
<feature type="compositionally biased region" description="Basic residues" evidence="1">
    <location>
        <begin position="177"/>
        <end position="194"/>
    </location>
</feature>
<evidence type="ECO:0000256" key="1">
    <source>
        <dbReference type="SAM" id="MobiDB-lite"/>
    </source>
</evidence>
<keyword evidence="3" id="KW-1185">Reference proteome</keyword>
<comment type="caution">
    <text evidence="2">The sequence shown here is derived from an EMBL/GenBank/DDBJ whole genome shotgun (WGS) entry which is preliminary data.</text>
</comment>
<organism evidence="2 3">
    <name type="scientific">Tritrichomonas musculus</name>
    <dbReference type="NCBI Taxonomy" id="1915356"/>
    <lineage>
        <taxon>Eukaryota</taxon>
        <taxon>Metamonada</taxon>
        <taxon>Parabasalia</taxon>
        <taxon>Tritrichomonadida</taxon>
        <taxon>Tritrichomonadidae</taxon>
        <taxon>Tritrichomonas</taxon>
    </lineage>
</organism>
<sequence>MNSSMNQYNSNLIGLNIHLLTFRLPDKLIHDSESVRVSITTIPEENKQHFTIKGKKMNSSNHVFSLNITDKTDKIVMVFRKKTVLGDNPIIASTTLHLKKFVNLPLEKITSGSKMTDVKILDIYYPLQKQIHEEQQVSFQSKEDIKKQMKRKILGQMEVQLSFTTPYLNSDKEKSKKKEKKTISKKMNKSHKQKTNGEYEQITDENGYMSYNLM</sequence>
<protein>
    <recommendedName>
        <fullName evidence="4">MSP domain-containing protein</fullName>
    </recommendedName>
</protein>
<gene>
    <name evidence="2" type="ORF">M9Y10_020796</name>
</gene>
<proteinExistence type="predicted"/>
<evidence type="ECO:0008006" key="4">
    <source>
        <dbReference type="Google" id="ProtNLM"/>
    </source>
</evidence>
<dbReference type="Proteomes" id="UP001470230">
    <property type="component" value="Unassembled WGS sequence"/>
</dbReference>
<feature type="region of interest" description="Disordered" evidence="1">
    <location>
        <begin position="170"/>
        <end position="201"/>
    </location>
</feature>
<reference evidence="2 3" key="1">
    <citation type="submission" date="2024-04" db="EMBL/GenBank/DDBJ databases">
        <title>Tritrichomonas musculus Genome.</title>
        <authorList>
            <person name="Alves-Ferreira E."/>
            <person name="Grigg M."/>
            <person name="Lorenzi H."/>
            <person name="Galac M."/>
        </authorList>
    </citation>
    <scope>NUCLEOTIDE SEQUENCE [LARGE SCALE GENOMIC DNA]</scope>
    <source>
        <strain evidence="2 3">EAF2021</strain>
    </source>
</reference>
<name>A0ABR2HEL9_9EUKA</name>
<dbReference type="EMBL" id="JAPFFF010000030">
    <property type="protein sequence ID" value="KAK8845870.1"/>
    <property type="molecule type" value="Genomic_DNA"/>
</dbReference>
<evidence type="ECO:0000313" key="3">
    <source>
        <dbReference type="Proteomes" id="UP001470230"/>
    </source>
</evidence>
<accession>A0ABR2HEL9</accession>